<gene>
    <name evidence="1" type="ORF">YYE_04002</name>
</gene>
<protein>
    <recommendedName>
        <fullName evidence="3">PIR protein CIR protein</fullName>
    </recommendedName>
</protein>
<accession>A0A081IBB1</accession>
<sequence length="174" mass="20771">MDDRVCNFLSEVDEYFNKGIVNERKFNNSTKYHGYCPYENNSNKPKCTTNNDRISALSAYLHDKISEIDKAFKNGANSDKRHIKIFIIWLGDKLFKMENDYKSTLEESYRKNLEKSMGSVNYWKVVDSRKLYKKATIKKMNEYYNLLNYICKIIIEYNKNLQKPNKSRLVNYYT</sequence>
<dbReference type="Proteomes" id="UP000030681">
    <property type="component" value="Unassembled WGS sequence"/>
</dbReference>
<dbReference type="EMBL" id="KL446953">
    <property type="protein sequence ID" value="KEG00969.1"/>
    <property type="molecule type" value="Genomic_DNA"/>
</dbReference>
<evidence type="ECO:0008006" key="3">
    <source>
        <dbReference type="Google" id="ProtNLM"/>
    </source>
</evidence>
<dbReference type="InterPro" id="IPR006477">
    <property type="entry name" value="Yir_bir_cir"/>
</dbReference>
<organism evidence="1 2">
    <name type="scientific">Plasmodium vinckei vinckei</name>
    <dbReference type="NCBI Taxonomy" id="54757"/>
    <lineage>
        <taxon>Eukaryota</taxon>
        <taxon>Sar</taxon>
        <taxon>Alveolata</taxon>
        <taxon>Apicomplexa</taxon>
        <taxon>Aconoidasida</taxon>
        <taxon>Haemosporida</taxon>
        <taxon>Plasmodiidae</taxon>
        <taxon>Plasmodium</taxon>
        <taxon>Plasmodium (Vinckeia)</taxon>
    </lineage>
</organism>
<evidence type="ECO:0000313" key="2">
    <source>
        <dbReference type="Proteomes" id="UP000030681"/>
    </source>
</evidence>
<name>A0A081IBB1_PLAVN</name>
<evidence type="ECO:0000313" key="1">
    <source>
        <dbReference type="EMBL" id="KEG00969.1"/>
    </source>
</evidence>
<reference evidence="1 2" key="1">
    <citation type="submission" date="2013-02" db="EMBL/GenBank/DDBJ databases">
        <title>The Genome Sequence of Plasmodium vinckei vinckei.</title>
        <authorList>
            <consortium name="The Broad Institute Genome Sequencing Platform"/>
            <consortium name="The Broad Institute Genome Sequencing Center for Infectious Disease"/>
            <person name="Neafsey D."/>
            <person name="Cheeseman I."/>
            <person name="Volkman S."/>
            <person name="Adams J."/>
            <person name="Walker B."/>
            <person name="Young S.K."/>
            <person name="Zeng Q."/>
            <person name="Gargeya S."/>
            <person name="Fitzgerald M."/>
            <person name="Haas B."/>
            <person name="Abouelleil A."/>
            <person name="Alvarado L."/>
            <person name="Arachchi H.M."/>
            <person name="Berlin A.M."/>
            <person name="Chapman S.B."/>
            <person name="Dewar J."/>
            <person name="Goldberg J."/>
            <person name="Griggs A."/>
            <person name="Gujja S."/>
            <person name="Hansen M."/>
            <person name="Howarth C."/>
            <person name="Imamovic A."/>
            <person name="Larimer J."/>
            <person name="McCowan C."/>
            <person name="Murphy C."/>
            <person name="Neiman D."/>
            <person name="Pearson M."/>
            <person name="Priest M."/>
            <person name="Roberts A."/>
            <person name="Saif S."/>
            <person name="Shea T."/>
            <person name="Sisk P."/>
            <person name="Sykes S."/>
            <person name="Wortman J."/>
            <person name="Nusbaum C."/>
            <person name="Birren B."/>
        </authorList>
    </citation>
    <scope>NUCLEOTIDE SEQUENCE [LARGE SCALE GENOMIC DNA]</scope>
    <source>
        <strain evidence="2">vinckei</strain>
    </source>
</reference>
<dbReference type="Pfam" id="PF06022">
    <property type="entry name" value="Cir_Bir_Yir"/>
    <property type="match status" value="1"/>
</dbReference>
<proteinExistence type="predicted"/>
<dbReference type="AlphaFoldDB" id="A0A081IBB1"/>